<evidence type="ECO:0000313" key="12">
    <source>
        <dbReference type="EMBL" id="KEZ53928.1"/>
    </source>
</evidence>
<organism evidence="12 13">
    <name type="scientific">Metabacillus indicus</name>
    <name type="common">Bacillus indicus</name>
    <dbReference type="NCBI Taxonomy" id="246786"/>
    <lineage>
        <taxon>Bacteria</taxon>
        <taxon>Bacillati</taxon>
        <taxon>Bacillota</taxon>
        <taxon>Bacilli</taxon>
        <taxon>Bacillales</taxon>
        <taxon>Bacillaceae</taxon>
        <taxon>Metabacillus</taxon>
    </lineage>
</organism>
<evidence type="ECO:0000256" key="9">
    <source>
        <dbReference type="ARBA" id="ARBA00048532"/>
    </source>
</evidence>
<evidence type="ECO:0000256" key="7">
    <source>
        <dbReference type="ARBA" id="ARBA00041900"/>
    </source>
</evidence>
<dbReference type="PANTHER" id="PTHR43734:SF7">
    <property type="entry name" value="4,4'-DIAPONEUROSPORENE OXYGENASE"/>
    <property type="match status" value="1"/>
</dbReference>
<evidence type="ECO:0000256" key="1">
    <source>
        <dbReference type="ARBA" id="ARBA00001974"/>
    </source>
</evidence>
<dbReference type="GO" id="GO:0016491">
    <property type="term" value="F:oxidoreductase activity"/>
    <property type="evidence" value="ECO:0007669"/>
    <property type="project" value="UniProtKB-KW"/>
</dbReference>
<dbReference type="InterPro" id="IPR036188">
    <property type="entry name" value="FAD/NAD-bd_sf"/>
</dbReference>
<comment type="caution">
    <text evidence="12">The sequence shown here is derived from an EMBL/GenBank/DDBJ whole genome shotgun (WGS) entry which is preliminary data.</text>
</comment>
<evidence type="ECO:0000256" key="6">
    <source>
        <dbReference type="ARBA" id="ARBA00039159"/>
    </source>
</evidence>
<dbReference type="PANTHER" id="PTHR43734">
    <property type="entry name" value="PHYTOENE DESATURASE"/>
    <property type="match status" value="1"/>
</dbReference>
<evidence type="ECO:0000313" key="13">
    <source>
        <dbReference type="Proteomes" id="UP000028549"/>
    </source>
</evidence>
<sequence length="506" mass="56337">MNKKAVIIGGGLGGLSAAIRLRSDGYHVTVVEKGERVGGKLNMRGGLGYTFDTGPSILTMPWVLEKLFKSAGRNLSDYLIIKRIEPGWRTFYEDGTTIDLTSDLPVMLEELKKVSEEDANEFFDYLQYCSKMYEYSMKSFYSKSLSGLNDLRSLHSVKELLMMEPLKSMDGVTRKHFKNKKIRQLFNFLIMYIGSSPYHAPAVLSQLTHVQLGLGVYYVEGGMYNIALAMNKLLHELGADILLNTKAERIVTEGSRAAGVELADGRILHADIVVSNLEAIPAYNTLLKDKAGSSQKASDLQKYEPTVSGLVMLLGVDRTYENLAHHNFFFSEDPEKEFHQIFNEGKLADDPTVYVGISAKSDPTQAPSGKENLFVLTHVPPLKEGENWEFRKETYRAQILDKLERMGMTGLREHIEFEYTFTPNDLQSLYGANGGSIYGVATDRKKNGGFKIPSKSTLLENLYFVGGSTHPGGGVPMVTLSGQLTADLIAEHEDKKPQINQDKEIS</sequence>
<dbReference type="Pfam" id="PF01593">
    <property type="entry name" value="Amino_oxidase"/>
    <property type="match status" value="1"/>
</dbReference>
<dbReference type="NCBIfam" id="TIGR02734">
    <property type="entry name" value="crtI_fam"/>
    <property type="match status" value="1"/>
</dbReference>
<comment type="pathway">
    <text evidence="4">Carotenoid biosynthesis; staphyloxanthin biosynthesis; staphyloxanthin from farnesyl diphosphate: step 3/5.</text>
</comment>
<gene>
    <name evidence="12" type="ORF">GS18_0203030</name>
</gene>
<dbReference type="RefSeq" id="WP_029565462.1">
    <property type="nucleotide sequence ID" value="NZ_CP176757.1"/>
</dbReference>
<evidence type="ECO:0000256" key="2">
    <source>
        <dbReference type="ARBA" id="ARBA00022746"/>
    </source>
</evidence>
<comment type="similarity">
    <text evidence="5">Belongs to the carotenoid/retinoid oxidoreductase family. CrtP subfamily.</text>
</comment>
<dbReference type="Proteomes" id="UP000028549">
    <property type="component" value="Unassembled WGS sequence"/>
</dbReference>
<comment type="catalytic activity">
    <reaction evidence="9">
        <text>all-trans-4,4'-diaponeurosporene + 2 AH2 + 2 O2 = 4,4'-diaponeurosporenal + 2 A + 3 H2O</text>
        <dbReference type="Rhea" id="RHEA:56104"/>
        <dbReference type="ChEBI" id="CHEBI:13193"/>
        <dbReference type="ChEBI" id="CHEBI:15377"/>
        <dbReference type="ChEBI" id="CHEBI:15379"/>
        <dbReference type="ChEBI" id="CHEBI:17499"/>
        <dbReference type="ChEBI" id="CHEBI:62743"/>
        <dbReference type="ChEBI" id="CHEBI:79065"/>
    </reaction>
</comment>
<evidence type="ECO:0000256" key="3">
    <source>
        <dbReference type="ARBA" id="ARBA00023002"/>
    </source>
</evidence>
<dbReference type="InterPro" id="IPR002937">
    <property type="entry name" value="Amino_oxidase"/>
</dbReference>
<name>A0A084H2W6_METID</name>
<evidence type="ECO:0000256" key="10">
    <source>
        <dbReference type="RuleBase" id="RU362075"/>
    </source>
</evidence>
<keyword evidence="2 10" id="KW-0125">Carotenoid biosynthesis</keyword>
<evidence type="ECO:0000256" key="4">
    <source>
        <dbReference type="ARBA" id="ARBA00037901"/>
    </source>
</evidence>
<dbReference type="Gene3D" id="3.50.50.60">
    <property type="entry name" value="FAD/NAD(P)-binding domain"/>
    <property type="match status" value="2"/>
</dbReference>
<evidence type="ECO:0000259" key="11">
    <source>
        <dbReference type="Pfam" id="PF01593"/>
    </source>
</evidence>
<keyword evidence="13" id="KW-1185">Reference proteome</keyword>
<feature type="domain" description="Amine oxidase" evidence="11">
    <location>
        <begin position="12"/>
        <end position="489"/>
    </location>
</feature>
<evidence type="ECO:0000256" key="5">
    <source>
        <dbReference type="ARBA" id="ARBA00038194"/>
    </source>
</evidence>
<dbReference type="GO" id="GO:0016117">
    <property type="term" value="P:carotenoid biosynthetic process"/>
    <property type="evidence" value="ECO:0007669"/>
    <property type="project" value="UniProtKB-KW"/>
</dbReference>
<dbReference type="AlphaFoldDB" id="A0A084H2W6"/>
<reference evidence="12 13" key="1">
    <citation type="journal article" date="2005" name="Int. J. Syst. Evol. Microbiol.">
        <title>Bacillus cibi sp. nov., isolated from jeotgal, a traditional Korean fermented seafood.</title>
        <authorList>
            <person name="Yoon J.H."/>
            <person name="Lee C.H."/>
            <person name="Oh T.K."/>
        </authorList>
    </citation>
    <scope>NUCLEOTIDE SEQUENCE [LARGE SCALE GENOMIC DNA]</scope>
    <source>
        <strain evidence="12 13">DSM 16189</strain>
    </source>
</reference>
<dbReference type="SUPFAM" id="SSF51905">
    <property type="entry name" value="FAD/NAD(P)-binding domain"/>
    <property type="match status" value="1"/>
</dbReference>
<accession>A0A084H2W6</accession>
<dbReference type="STRING" id="246786.GS18_0203030"/>
<keyword evidence="3 10" id="KW-0560">Oxidoreductase</keyword>
<dbReference type="OrthoDB" id="9814556at2"/>
<dbReference type="EMBL" id="JNVC02000001">
    <property type="protein sequence ID" value="KEZ53928.1"/>
    <property type="molecule type" value="Genomic_DNA"/>
</dbReference>
<protein>
    <recommendedName>
        <fullName evidence="6">4,4'-diaponeurosporene oxygenase</fullName>
    </recommendedName>
    <alternativeName>
        <fullName evidence="7">4,4'-diaponeurosporene oxidase</fullName>
    </alternativeName>
    <alternativeName>
        <fullName evidence="8">Carotenoid oxidase</fullName>
    </alternativeName>
</protein>
<proteinExistence type="inferred from homology"/>
<evidence type="ECO:0000256" key="8">
    <source>
        <dbReference type="ARBA" id="ARBA00042619"/>
    </source>
</evidence>
<dbReference type="InterPro" id="IPR014105">
    <property type="entry name" value="Carotenoid/retinoid_OxRdtase"/>
</dbReference>
<comment type="cofactor">
    <cofactor evidence="1">
        <name>FAD</name>
        <dbReference type="ChEBI" id="CHEBI:57692"/>
    </cofactor>
</comment>